<dbReference type="Proteomes" id="UP000283090">
    <property type="component" value="Unassembled WGS sequence"/>
</dbReference>
<evidence type="ECO:0000313" key="2">
    <source>
        <dbReference type="EMBL" id="RVD80381.1"/>
    </source>
</evidence>
<protein>
    <submittedName>
        <fullName evidence="2">Uncharacterized protein</fullName>
    </submittedName>
</protein>
<dbReference type="RefSeq" id="XP_067485925.1">
    <property type="nucleotide sequence ID" value="XM_067637990.1"/>
</dbReference>
<reference evidence="2 3" key="1">
    <citation type="submission" date="2019-01" db="EMBL/GenBank/DDBJ databases">
        <title>Intercellular communication is required for trap formation in the nematode-trapping fungus Duddingtonia flagrans.</title>
        <authorList>
            <person name="Youssar L."/>
            <person name="Wernet V."/>
            <person name="Hensel N."/>
            <person name="Hildebrandt H.-G."/>
            <person name="Fischer R."/>
        </authorList>
    </citation>
    <scope>NUCLEOTIDE SEQUENCE [LARGE SCALE GENOMIC DNA]</scope>
    <source>
        <strain evidence="2 3">CBS H-5679</strain>
    </source>
</reference>
<sequence length="225" mass="25996">MYHPTPPETPPVTAYYIDCQSLKEHRLGEPARPLVGRWRFQELTFKVYANVNGEYGVISNVTASEDETVDELVYGVIAQIHELKDTDETQNILPRREGSSFDLQYEGSSLFQKINTENRHFGQRIQLGDLFRREPQNVYELLWKEYDAQGRECKNAFYREKLYPIIDLTGEPDTEDDEDDDEDEDYEAKANTSTPFRALRLPVLGENLISLLSSSPALRDRSHDT</sequence>
<name>A0A436ZNA1_ARTFL</name>
<proteinExistence type="predicted"/>
<dbReference type="AlphaFoldDB" id="A0A436ZNA1"/>
<keyword evidence="3" id="KW-1185">Reference proteome</keyword>
<dbReference type="GeneID" id="93590589"/>
<evidence type="ECO:0000256" key="1">
    <source>
        <dbReference type="SAM" id="MobiDB-lite"/>
    </source>
</evidence>
<gene>
    <name evidence="2" type="ORF">DFL_008278</name>
</gene>
<accession>A0A436ZNA1</accession>
<dbReference type="EMBL" id="SAEB01000012">
    <property type="protein sequence ID" value="RVD80381.1"/>
    <property type="molecule type" value="Genomic_DNA"/>
</dbReference>
<dbReference type="VEuPathDB" id="FungiDB:DFL_008278"/>
<feature type="compositionally biased region" description="Acidic residues" evidence="1">
    <location>
        <begin position="170"/>
        <end position="186"/>
    </location>
</feature>
<dbReference type="OrthoDB" id="5338476at2759"/>
<evidence type="ECO:0000313" key="3">
    <source>
        <dbReference type="Proteomes" id="UP000283090"/>
    </source>
</evidence>
<feature type="region of interest" description="Disordered" evidence="1">
    <location>
        <begin position="168"/>
        <end position="193"/>
    </location>
</feature>
<organism evidence="2 3">
    <name type="scientific">Arthrobotrys flagrans</name>
    <name type="common">Nematode-trapping fungus</name>
    <name type="synonym">Trichothecium flagrans</name>
    <dbReference type="NCBI Taxonomy" id="97331"/>
    <lineage>
        <taxon>Eukaryota</taxon>
        <taxon>Fungi</taxon>
        <taxon>Dikarya</taxon>
        <taxon>Ascomycota</taxon>
        <taxon>Pezizomycotina</taxon>
        <taxon>Orbiliomycetes</taxon>
        <taxon>Orbiliales</taxon>
        <taxon>Orbiliaceae</taxon>
        <taxon>Arthrobotrys</taxon>
    </lineage>
</organism>
<comment type="caution">
    <text evidence="2">The sequence shown here is derived from an EMBL/GenBank/DDBJ whole genome shotgun (WGS) entry which is preliminary data.</text>
</comment>